<reference evidence="3 4" key="1">
    <citation type="submission" date="2017-11" db="EMBL/GenBank/DDBJ databases">
        <title>Complete genome of a free-living desiccation-tolerant cyanobacterium and its photosynthetic adaptation to extreme terrestrial habitat.</title>
        <authorList>
            <person name="Shang J."/>
        </authorList>
    </citation>
    <scope>NUCLEOTIDE SEQUENCE [LARGE SCALE GENOMIC DNA]</scope>
    <source>
        <strain evidence="3 4">CCNUN1</strain>
    </source>
</reference>
<proteinExistence type="predicted"/>
<evidence type="ECO:0000256" key="1">
    <source>
        <dbReference type="SAM" id="MobiDB-lite"/>
    </source>
</evidence>
<evidence type="ECO:0000313" key="4">
    <source>
        <dbReference type="Proteomes" id="UP000232003"/>
    </source>
</evidence>
<feature type="region of interest" description="Disordered" evidence="1">
    <location>
        <begin position="1"/>
        <end position="25"/>
    </location>
</feature>
<dbReference type="Proteomes" id="UP000232003">
    <property type="component" value="Chromosome"/>
</dbReference>
<feature type="region of interest" description="Disordered" evidence="1">
    <location>
        <begin position="187"/>
        <end position="354"/>
    </location>
</feature>
<feature type="compositionally biased region" description="Low complexity" evidence="1">
    <location>
        <begin position="210"/>
        <end position="260"/>
    </location>
</feature>
<protein>
    <submittedName>
        <fullName evidence="3">Extensin-like protein</fullName>
    </submittedName>
</protein>
<evidence type="ECO:0000313" key="3">
    <source>
        <dbReference type="EMBL" id="AUB36376.1"/>
    </source>
</evidence>
<evidence type="ECO:0000259" key="2">
    <source>
        <dbReference type="Pfam" id="PF04773"/>
    </source>
</evidence>
<feature type="domain" description="FecR protein" evidence="2">
    <location>
        <begin position="27"/>
        <end position="109"/>
    </location>
</feature>
<accession>A0A2K8SLL7</accession>
<dbReference type="KEGG" id="nfl:COO91_02288"/>
<organism evidence="3 4">
    <name type="scientific">Nostoc flagelliforme CCNUN1</name>
    <dbReference type="NCBI Taxonomy" id="2038116"/>
    <lineage>
        <taxon>Bacteria</taxon>
        <taxon>Bacillati</taxon>
        <taxon>Cyanobacteriota</taxon>
        <taxon>Cyanophyceae</taxon>
        <taxon>Nostocales</taxon>
        <taxon>Nostocaceae</taxon>
        <taxon>Nostoc</taxon>
    </lineage>
</organism>
<sequence length="354" mass="37419">MVQLIPKDKLKKRPARKLDAMTPGDGLSTGRASLAELRFNDGSLARVGEQALFQFLPKTRDFKLSNGTVLLLIPPGRGQTRIQTPSAAAAIRGSALFVRYDQQTDTTIVGALTNSGIEVSNKEGETKVLEAGQMIILIKGEFQNLYDFDLRNFYENSELVRELDLNRQSSVPTTDPAMTSVQAETTAALKAQPPIKGEGVIEMQLPRSNSPTETTPITSTEKSPNTSTGTTSVTSTEKSPNTPTTPTSVTPTAPTSVTPTAPTPVTPTAPTPVTPTTPTPVTPTEPTPVTPTEPTPVTPTEPTPVTPTEPTPVTPTEPTPVTPTPPTPVTPTPPTPVTPTEPTPVTPPTQLPST</sequence>
<dbReference type="EMBL" id="CP024785">
    <property type="protein sequence ID" value="AUB36376.1"/>
    <property type="molecule type" value="Genomic_DNA"/>
</dbReference>
<keyword evidence="4" id="KW-1185">Reference proteome</keyword>
<gene>
    <name evidence="3" type="ORF">COO91_02288</name>
</gene>
<feature type="compositionally biased region" description="Pro residues" evidence="1">
    <location>
        <begin position="261"/>
        <end position="354"/>
    </location>
</feature>
<name>A0A2K8SLL7_9NOSO</name>
<dbReference type="AlphaFoldDB" id="A0A2K8SLL7"/>
<dbReference type="Pfam" id="PF04773">
    <property type="entry name" value="FecR"/>
    <property type="match status" value="1"/>
</dbReference>
<dbReference type="InterPro" id="IPR006860">
    <property type="entry name" value="FecR"/>
</dbReference>